<proteinExistence type="predicted"/>
<dbReference type="RefSeq" id="WP_095822905.1">
    <property type="nucleotide sequence ID" value="NZ_NSGH01000032.1"/>
</dbReference>
<feature type="domain" description="N-acetyltransferase" evidence="1">
    <location>
        <begin position="98"/>
        <end position="243"/>
    </location>
</feature>
<keyword evidence="3" id="KW-1185">Reference proteome</keyword>
<dbReference type="Gene3D" id="3.40.630.30">
    <property type="match status" value="1"/>
</dbReference>
<dbReference type="InterPro" id="IPR016181">
    <property type="entry name" value="Acyl_CoA_acyltransferase"/>
</dbReference>
<dbReference type="InterPro" id="IPR000182">
    <property type="entry name" value="GNAT_dom"/>
</dbReference>
<dbReference type="Pfam" id="PF00583">
    <property type="entry name" value="Acetyltransf_1"/>
    <property type="match status" value="1"/>
</dbReference>
<dbReference type="EMBL" id="NSGH01000032">
    <property type="protein sequence ID" value="PBB04666.1"/>
    <property type="molecule type" value="Genomic_DNA"/>
</dbReference>
<evidence type="ECO:0000313" key="2">
    <source>
        <dbReference type="EMBL" id="PBB04666.1"/>
    </source>
</evidence>
<dbReference type="PROSITE" id="PS51186">
    <property type="entry name" value="GNAT"/>
    <property type="match status" value="1"/>
</dbReference>
<comment type="caution">
    <text evidence="2">The sequence shown here is derived from an EMBL/GenBank/DDBJ whole genome shotgun (WGS) entry which is preliminary data.</text>
</comment>
<dbReference type="CDD" id="cd04301">
    <property type="entry name" value="NAT_SF"/>
    <property type="match status" value="1"/>
</dbReference>
<sequence length="243" mass="27909">MFSVPEVKFLDGTPDYFVIEDIGKVSSINDFRNLLYEMKTYAKKKNIPSVKIILGRDEVSNTDFVGLLEEYGLERYDVIHYYKRDLTSLETPKDSEAITLKPVDQTNMELFKELWENIVSASLNTTSSLSIEKEFQGMKSELGPGYIKSCIIAYDNKTPIGITIPHIEPRTVDEGRLFYFGVVPEYHSKRMGTQLHKLSLEFLKDGMGATYYIGATGHRNIPMQRIFQINGCEKFEEKIVYKL</sequence>
<protein>
    <recommendedName>
        <fullName evidence="1">N-acetyltransferase domain-containing protein</fullName>
    </recommendedName>
</protein>
<gene>
    <name evidence="2" type="ORF">CKW00_12900</name>
</gene>
<evidence type="ECO:0000259" key="1">
    <source>
        <dbReference type="PROSITE" id="PS51186"/>
    </source>
</evidence>
<accession>A0ABX4HNA0</accession>
<evidence type="ECO:0000313" key="3">
    <source>
        <dbReference type="Proteomes" id="UP000217561"/>
    </source>
</evidence>
<dbReference type="Proteomes" id="UP000217561">
    <property type="component" value="Unassembled WGS sequence"/>
</dbReference>
<name>A0ABX4HNA0_9BACI</name>
<dbReference type="SUPFAM" id="SSF55729">
    <property type="entry name" value="Acyl-CoA N-acyltransferases (Nat)"/>
    <property type="match status" value="1"/>
</dbReference>
<reference evidence="2 3" key="1">
    <citation type="submission" date="2017-08" db="EMBL/GenBank/DDBJ databases">
        <title>Salimicrobium alkalisoli sp. nov., isolated from saline alkaline soil.</title>
        <authorList>
            <person name="Zhang G."/>
            <person name="Xiong Q."/>
        </authorList>
    </citation>
    <scope>NUCLEOTIDE SEQUENCE [LARGE SCALE GENOMIC DNA]</scope>
    <source>
        <strain evidence="2 3">WN024</strain>
    </source>
</reference>
<organism evidence="2 3">
    <name type="scientific">Salimicrobium humidisoli</name>
    <dbReference type="NCBI Taxonomy" id="2029857"/>
    <lineage>
        <taxon>Bacteria</taxon>
        <taxon>Bacillati</taxon>
        <taxon>Bacillota</taxon>
        <taxon>Bacilli</taxon>
        <taxon>Bacillales</taxon>
        <taxon>Bacillaceae</taxon>
        <taxon>Salimicrobium</taxon>
    </lineage>
</organism>